<feature type="domain" description="Cyanovirin-N" evidence="1">
    <location>
        <begin position="144"/>
        <end position="243"/>
    </location>
</feature>
<reference evidence="2 3" key="1">
    <citation type="submission" date="2014-04" db="EMBL/GenBank/DDBJ databases">
        <title>Evolutionary Origins and Diversification of the Mycorrhizal Mutualists.</title>
        <authorList>
            <consortium name="DOE Joint Genome Institute"/>
            <consortium name="Mycorrhizal Genomics Consortium"/>
            <person name="Kohler A."/>
            <person name="Kuo A."/>
            <person name="Nagy L.G."/>
            <person name="Floudas D."/>
            <person name="Copeland A."/>
            <person name="Barry K.W."/>
            <person name="Cichocki N."/>
            <person name="Veneault-Fourrey C."/>
            <person name="LaButti K."/>
            <person name="Lindquist E.A."/>
            <person name="Lipzen A."/>
            <person name="Lundell T."/>
            <person name="Morin E."/>
            <person name="Murat C."/>
            <person name="Riley R."/>
            <person name="Ohm R."/>
            <person name="Sun H."/>
            <person name="Tunlid A."/>
            <person name="Henrissat B."/>
            <person name="Grigoriev I.V."/>
            <person name="Hibbett D.S."/>
            <person name="Martin F."/>
        </authorList>
    </citation>
    <scope>NUCLEOTIDE SEQUENCE [LARGE SCALE GENOMIC DNA]</scope>
    <source>
        <strain evidence="2 3">FD-317 M1</strain>
    </source>
</reference>
<accession>A0A0D0BL74</accession>
<gene>
    <name evidence="2" type="ORF">GYMLUDRAFT_47683</name>
</gene>
<dbReference type="HOGENOM" id="CLU_608399_0_0_1"/>
<dbReference type="InterPro" id="IPR011058">
    <property type="entry name" value="Cyanovirin-N"/>
</dbReference>
<dbReference type="Gene3D" id="2.30.60.10">
    <property type="entry name" value="Cyanovirin-N"/>
    <property type="match status" value="2"/>
</dbReference>
<dbReference type="Proteomes" id="UP000053593">
    <property type="component" value="Unassembled WGS sequence"/>
</dbReference>
<dbReference type="OrthoDB" id="3056812at2759"/>
<dbReference type="EMBL" id="KN834805">
    <property type="protein sequence ID" value="KIK55481.1"/>
    <property type="molecule type" value="Genomic_DNA"/>
</dbReference>
<organism evidence="2 3">
    <name type="scientific">Collybiopsis luxurians FD-317 M1</name>
    <dbReference type="NCBI Taxonomy" id="944289"/>
    <lineage>
        <taxon>Eukaryota</taxon>
        <taxon>Fungi</taxon>
        <taxon>Dikarya</taxon>
        <taxon>Basidiomycota</taxon>
        <taxon>Agaricomycotina</taxon>
        <taxon>Agaricomycetes</taxon>
        <taxon>Agaricomycetidae</taxon>
        <taxon>Agaricales</taxon>
        <taxon>Marasmiineae</taxon>
        <taxon>Omphalotaceae</taxon>
        <taxon>Collybiopsis</taxon>
        <taxon>Collybiopsis luxurians</taxon>
    </lineage>
</organism>
<name>A0A0D0BL74_9AGAR</name>
<evidence type="ECO:0000313" key="3">
    <source>
        <dbReference type="Proteomes" id="UP000053593"/>
    </source>
</evidence>
<dbReference type="AlphaFoldDB" id="A0A0D0BL74"/>
<sequence length="450" mass="49288">MATFDRTYINPHLVNNYLTVKYAGKNVALDLDTCLSISNGKLVWGGRGGFSALRNQTLTGSDLTGQVEFRSKWVEVHLDLSTNIMVKDGRLIYVSISPPSPGVVFAPVSPSADPPPSYEASFAQEFRAYKSSNRRMTDSERSSSFFKFSVGSSLALVGSVLHARCRKAGERDLSPSQLDLDRFIGLIDGRLVWGHQGFYSLCRNVKLEGYSLYAESARDSKNRVTSTLDLSRYLYVYNGALGIKVDAGKANLSTFLTEAPWLKFKVVTESNSDAVLGTVGEQATFKTAFSSLAEATSKHIVAEMQQEYFASAAEYLKDAMNNAVGTQSTEVVANAIRAKGEDVAKVREAYKVSQEAVITACQELVHEAANEVVVKYTESVVGPMQDQIIKVFDAYMQSTLAGVSASAIAQFQERAEILMEKELVGASVRRAQTQAHLLNMLAVTLEEFAY</sequence>
<proteinExistence type="predicted"/>
<dbReference type="InterPro" id="IPR036673">
    <property type="entry name" value="Cyanovirin-N_sf"/>
</dbReference>
<protein>
    <recommendedName>
        <fullName evidence="1">Cyanovirin-N domain-containing protein</fullName>
    </recommendedName>
</protein>
<keyword evidence="3" id="KW-1185">Reference proteome</keyword>
<evidence type="ECO:0000313" key="2">
    <source>
        <dbReference type="EMBL" id="KIK55481.1"/>
    </source>
</evidence>
<dbReference type="SUPFAM" id="SSF51322">
    <property type="entry name" value="Cyanovirin-N"/>
    <property type="match status" value="2"/>
</dbReference>
<dbReference type="SMART" id="SM01111">
    <property type="entry name" value="CVNH"/>
    <property type="match status" value="1"/>
</dbReference>
<evidence type="ECO:0000259" key="1">
    <source>
        <dbReference type="SMART" id="SM01111"/>
    </source>
</evidence>
<dbReference type="Pfam" id="PF08881">
    <property type="entry name" value="CVNH"/>
    <property type="match status" value="1"/>
</dbReference>